<dbReference type="AlphaFoldDB" id="M2LB46"/>
<dbReference type="RefSeq" id="XP_007681830.1">
    <property type="nucleotide sequence ID" value="XM_007683640.1"/>
</dbReference>
<organism evidence="1 2">
    <name type="scientific">Baudoinia panamericana (strain UAMH 10762)</name>
    <name type="common">Angels' share fungus</name>
    <name type="synonym">Baudoinia compniacensis (strain UAMH 10762)</name>
    <dbReference type="NCBI Taxonomy" id="717646"/>
    <lineage>
        <taxon>Eukaryota</taxon>
        <taxon>Fungi</taxon>
        <taxon>Dikarya</taxon>
        <taxon>Ascomycota</taxon>
        <taxon>Pezizomycotina</taxon>
        <taxon>Dothideomycetes</taxon>
        <taxon>Dothideomycetidae</taxon>
        <taxon>Mycosphaerellales</taxon>
        <taxon>Teratosphaeriaceae</taxon>
        <taxon>Baudoinia</taxon>
    </lineage>
</organism>
<evidence type="ECO:0000313" key="2">
    <source>
        <dbReference type="Proteomes" id="UP000011761"/>
    </source>
</evidence>
<dbReference type="HOGENOM" id="CLU_3049965_0_0_1"/>
<evidence type="ECO:0000313" key="1">
    <source>
        <dbReference type="EMBL" id="EMC91037.1"/>
    </source>
</evidence>
<protein>
    <submittedName>
        <fullName evidence="1">Uncharacterized protein</fullName>
    </submittedName>
</protein>
<dbReference type="EMBL" id="KB445565">
    <property type="protein sequence ID" value="EMC91037.1"/>
    <property type="molecule type" value="Genomic_DNA"/>
</dbReference>
<gene>
    <name evidence="1" type="ORF">BAUCODRAFT_39814</name>
</gene>
<proteinExistence type="predicted"/>
<dbReference type="GeneID" id="19113893"/>
<sequence length="54" mass="6096">MTAWEFVFSRTDHVAQAKRTARIGIEALVVNILSCILPPSVIMSCWAVEERIVH</sequence>
<accession>M2LB46</accession>
<dbReference type="KEGG" id="bcom:BAUCODRAFT_39814"/>
<dbReference type="Proteomes" id="UP000011761">
    <property type="component" value="Unassembled WGS sequence"/>
</dbReference>
<keyword evidence="2" id="KW-1185">Reference proteome</keyword>
<reference evidence="1 2" key="1">
    <citation type="journal article" date="2012" name="PLoS Pathog.">
        <title>Diverse lifestyles and strategies of plant pathogenesis encoded in the genomes of eighteen Dothideomycetes fungi.</title>
        <authorList>
            <person name="Ohm R.A."/>
            <person name="Feau N."/>
            <person name="Henrissat B."/>
            <person name="Schoch C.L."/>
            <person name="Horwitz B.A."/>
            <person name="Barry K.W."/>
            <person name="Condon B.J."/>
            <person name="Copeland A.C."/>
            <person name="Dhillon B."/>
            <person name="Glaser F."/>
            <person name="Hesse C.N."/>
            <person name="Kosti I."/>
            <person name="LaButti K."/>
            <person name="Lindquist E.A."/>
            <person name="Lucas S."/>
            <person name="Salamov A.A."/>
            <person name="Bradshaw R.E."/>
            <person name="Ciuffetti L."/>
            <person name="Hamelin R.C."/>
            <person name="Kema G.H.J."/>
            <person name="Lawrence C."/>
            <person name="Scott J.A."/>
            <person name="Spatafora J.W."/>
            <person name="Turgeon B.G."/>
            <person name="de Wit P.J.G.M."/>
            <person name="Zhong S."/>
            <person name="Goodwin S.B."/>
            <person name="Grigoriev I.V."/>
        </authorList>
    </citation>
    <scope>NUCLEOTIDE SEQUENCE [LARGE SCALE GENOMIC DNA]</scope>
    <source>
        <strain evidence="1 2">UAMH 10762</strain>
    </source>
</reference>
<name>M2LB46_BAUPA</name>